<feature type="compositionally biased region" description="Pro residues" evidence="1">
    <location>
        <begin position="1"/>
        <end position="11"/>
    </location>
</feature>
<accession>A0ABV9VDS5</accession>
<organism evidence="2 3">
    <name type="scientific">Streptomyces atroolivaceus</name>
    <dbReference type="NCBI Taxonomy" id="66869"/>
    <lineage>
        <taxon>Bacteria</taxon>
        <taxon>Bacillati</taxon>
        <taxon>Actinomycetota</taxon>
        <taxon>Actinomycetes</taxon>
        <taxon>Kitasatosporales</taxon>
        <taxon>Streptomycetaceae</taxon>
        <taxon>Streptomyces</taxon>
    </lineage>
</organism>
<comment type="caution">
    <text evidence="2">The sequence shown here is derived from an EMBL/GenBank/DDBJ whole genome shotgun (WGS) entry which is preliminary data.</text>
</comment>
<sequence>MNSTPTTPPRPFDVTSVFPQLAPLARTATRLHPRPGSPSPQDSSIGGPLLWPADEPWPHCDGPHVVDGMNEALSPADVRLERQIHAASSGRGPTPREREALERIRPPRELPLRVAIAPYEGSIAMLPVAQLYLRDVPDLHAPGGADLLQVLWCPFDHPIMPRTALFWRSAATVTDILTAPPEPPAMQFDGYLPEPCLLNPEQVTEYPDHLELSKEIQEQLGNWSVWQAADTDVDSAYASYPQEFYDLELAGAPGWKAGGWPRWGATDPTPRLCPACGSDMDALLTIATFEADDDSSWLPNEVCEGREHSSPSSSSTGPEGQAVIDFFHAQGIEVRNRGRVARDVRVAPLGTGPVPRKPTAVQIGSGYDQQLYVCPAAPEHPHSELMH</sequence>
<dbReference type="Proteomes" id="UP001595908">
    <property type="component" value="Unassembled WGS sequence"/>
</dbReference>
<keyword evidence="3" id="KW-1185">Reference proteome</keyword>
<dbReference type="RefSeq" id="WP_033304724.1">
    <property type="nucleotide sequence ID" value="NZ_JBFAGR010000014.1"/>
</dbReference>
<name>A0ABV9VDS5_STRAZ</name>
<dbReference type="EMBL" id="JBHSJE010000006">
    <property type="protein sequence ID" value="MFC4980959.1"/>
    <property type="molecule type" value="Genomic_DNA"/>
</dbReference>
<evidence type="ECO:0008006" key="4">
    <source>
        <dbReference type="Google" id="ProtNLM"/>
    </source>
</evidence>
<proteinExistence type="predicted"/>
<dbReference type="GeneID" id="31236516"/>
<reference evidence="3" key="1">
    <citation type="journal article" date="2019" name="Int. J. Syst. Evol. Microbiol.">
        <title>The Global Catalogue of Microorganisms (GCM) 10K type strain sequencing project: providing services to taxonomists for standard genome sequencing and annotation.</title>
        <authorList>
            <consortium name="The Broad Institute Genomics Platform"/>
            <consortium name="The Broad Institute Genome Sequencing Center for Infectious Disease"/>
            <person name="Wu L."/>
            <person name="Ma J."/>
        </authorList>
    </citation>
    <scope>NUCLEOTIDE SEQUENCE [LARGE SCALE GENOMIC DNA]</scope>
    <source>
        <strain evidence="3">ICMP 257</strain>
    </source>
</reference>
<protein>
    <recommendedName>
        <fullName evidence="4">DUF1963 domain-containing protein</fullName>
    </recommendedName>
</protein>
<feature type="region of interest" description="Disordered" evidence="1">
    <location>
        <begin position="1"/>
        <end position="52"/>
    </location>
</feature>
<dbReference type="Gene3D" id="2.30.320.10">
    <property type="entry name" value="YwqG-like"/>
    <property type="match status" value="1"/>
</dbReference>
<evidence type="ECO:0000256" key="1">
    <source>
        <dbReference type="SAM" id="MobiDB-lite"/>
    </source>
</evidence>
<gene>
    <name evidence="2" type="ORF">ACFPL4_21805</name>
</gene>
<evidence type="ECO:0000313" key="3">
    <source>
        <dbReference type="Proteomes" id="UP001595908"/>
    </source>
</evidence>
<evidence type="ECO:0000313" key="2">
    <source>
        <dbReference type="EMBL" id="MFC4980959.1"/>
    </source>
</evidence>